<feature type="coiled-coil region" evidence="5">
    <location>
        <begin position="39"/>
        <end position="90"/>
    </location>
</feature>
<dbReference type="PANTHER" id="PTHR47359">
    <property type="entry name" value="PEPTIDOGLYCAN DL-ENDOPEPTIDASE CWLO"/>
    <property type="match status" value="1"/>
</dbReference>
<name>A0A3G6JBD8_9CORY</name>
<keyword evidence="4" id="KW-0788">Thiol protease</keyword>
<dbReference type="Proteomes" id="UP000269019">
    <property type="component" value="Chromosome"/>
</dbReference>
<dbReference type="Pfam" id="PF00877">
    <property type="entry name" value="NLPC_P60"/>
    <property type="match status" value="1"/>
</dbReference>
<gene>
    <name evidence="7" type="ORF">CCHOA_07890</name>
</gene>
<feature type="coiled-coil region" evidence="5">
    <location>
        <begin position="179"/>
        <end position="213"/>
    </location>
</feature>
<accession>A0A3G6JBD8</accession>
<keyword evidence="2" id="KW-0645">Protease</keyword>
<keyword evidence="3 7" id="KW-0378">Hydrolase</keyword>
<comment type="similarity">
    <text evidence="1">Belongs to the peptidase C40 family.</text>
</comment>
<protein>
    <submittedName>
        <fullName evidence="7">Putative endopeptidase</fullName>
        <ecNumber evidence="7">3.4.-.-</ecNumber>
    </submittedName>
</protein>
<dbReference type="InterPro" id="IPR038765">
    <property type="entry name" value="Papain-like_cys_pep_sf"/>
</dbReference>
<dbReference type="SUPFAM" id="SSF54001">
    <property type="entry name" value="Cysteine proteinases"/>
    <property type="match status" value="1"/>
</dbReference>
<dbReference type="GO" id="GO:0008234">
    <property type="term" value="F:cysteine-type peptidase activity"/>
    <property type="evidence" value="ECO:0007669"/>
    <property type="project" value="UniProtKB-KW"/>
</dbReference>
<evidence type="ECO:0000313" key="8">
    <source>
        <dbReference type="Proteomes" id="UP000269019"/>
    </source>
</evidence>
<feature type="domain" description="NlpC/P60" evidence="6">
    <location>
        <begin position="236"/>
        <end position="350"/>
    </location>
</feature>
<dbReference type="PANTHER" id="PTHR47359:SF3">
    <property type="entry name" value="NLP_P60 DOMAIN-CONTAINING PROTEIN-RELATED"/>
    <property type="match status" value="1"/>
</dbReference>
<evidence type="ECO:0000256" key="2">
    <source>
        <dbReference type="ARBA" id="ARBA00022670"/>
    </source>
</evidence>
<dbReference type="PROSITE" id="PS51935">
    <property type="entry name" value="NLPC_P60"/>
    <property type="match status" value="1"/>
</dbReference>
<dbReference type="EC" id="3.4.-.-" evidence="7"/>
<dbReference type="AlphaFoldDB" id="A0A3G6JBD8"/>
<keyword evidence="8" id="KW-1185">Reference proteome</keyword>
<evidence type="ECO:0000256" key="1">
    <source>
        <dbReference type="ARBA" id="ARBA00007074"/>
    </source>
</evidence>
<dbReference type="InterPro" id="IPR000064">
    <property type="entry name" value="NLP_P60_dom"/>
</dbReference>
<evidence type="ECO:0000259" key="6">
    <source>
        <dbReference type="PROSITE" id="PS51935"/>
    </source>
</evidence>
<dbReference type="Gene3D" id="3.90.1720.10">
    <property type="entry name" value="endopeptidase domain like (from Nostoc punctiforme)"/>
    <property type="match status" value="1"/>
</dbReference>
<sequence>MKLSVRLGAAVFTATLLVIVCDPAVIPRGAEHVLAQAGADDIDALMEELAETSREVEAKNEEVKGLSIALERQQETVDSLTAAAAEAKQHADEALAAQDAARSRLDRVARAEYRTAFVDPITTVITADGPQTAIARGAFLKSMEQHVQQVIDEKAAITSKAAEQVNAAATAKAAADFAARELAARHEEVSSQRDELNAAIDDIRERIDGLDVQQRIAWAMRHDPQEYSLADVGGSAGEGLRVLSAAFTKLGAPYQWGATGPDRFDCSGFVLWSYAQEGIAVPRTSQAQMAAGTPVDIADLQPGDVIGFYPGATHVGIYAGNGMVIHASDYGIPVQVVPLDSMPFYGARRY</sequence>
<dbReference type="OrthoDB" id="5177647at2"/>
<dbReference type="EMBL" id="CP033896">
    <property type="protein sequence ID" value="AZA13970.1"/>
    <property type="molecule type" value="Genomic_DNA"/>
</dbReference>
<dbReference type="GO" id="GO:0006508">
    <property type="term" value="P:proteolysis"/>
    <property type="evidence" value="ECO:0007669"/>
    <property type="project" value="UniProtKB-KW"/>
</dbReference>
<evidence type="ECO:0000256" key="4">
    <source>
        <dbReference type="ARBA" id="ARBA00022807"/>
    </source>
</evidence>
<keyword evidence="5" id="KW-0175">Coiled coil</keyword>
<evidence type="ECO:0000256" key="3">
    <source>
        <dbReference type="ARBA" id="ARBA00022801"/>
    </source>
</evidence>
<evidence type="ECO:0000313" key="7">
    <source>
        <dbReference type="EMBL" id="AZA13970.1"/>
    </source>
</evidence>
<evidence type="ECO:0000256" key="5">
    <source>
        <dbReference type="SAM" id="Coils"/>
    </source>
</evidence>
<dbReference type="KEGG" id="ccho:CCHOA_07890"/>
<organism evidence="7 8">
    <name type="scientific">Corynebacterium choanae</name>
    <dbReference type="NCBI Taxonomy" id="1862358"/>
    <lineage>
        <taxon>Bacteria</taxon>
        <taxon>Bacillati</taxon>
        <taxon>Actinomycetota</taxon>
        <taxon>Actinomycetes</taxon>
        <taxon>Mycobacteriales</taxon>
        <taxon>Corynebacteriaceae</taxon>
        <taxon>Corynebacterium</taxon>
    </lineage>
</organism>
<reference evidence="7 8" key="1">
    <citation type="submission" date="2018-11" db="EMBL/GenBank/DDBJ databases">
        <authorList>
            <person name="Kleinhagauer T."/>
            <person name="Glaeser S.P."/>
            <person name="Spergser J."/>
            <person name="Ruckert C."/>
            <person name="Kaempfer P."/>
            <person name="Busse H.-J."/>
        </authorList>
    </citation>
    <scope>NUCLEOTIDE SEQUENCE [LARGE SCALE GENOMIC DNA]</scope>
    <source>
        <strain evidence="7 8">200CH</strain>
    </source>
</reference>
<proteinExistence type="inferred from homology"/>
<dbReference type="InterPro" id="IPR051794">
    <property type="entry name" value="PG_Endopeptidase_C40"/>
</dbReference>
<dbReference type="RefSeq" id="WP_123928774.1">
    <property type="nucleotide sequence ID" value="NZ_CP033896.1"/>
</dbReference>